<keyword evidence="11" id="KW-1185">Reference proteome</keyword>
<evidence type="ECO:0000256" key="8">
    <source>
        <dbReference type="HAMAP-Rule" id="MF_00692"/>
    </source>
</evidence>
<reference evidence="10" key="1">
    <citation type="submission" date="2022-01" db="EMBL/GenBank/DDBJ databases">
        <title>Paenibacillus spongiae sp. nov., isolated from marine sponge.</title>
        <authorList>
            <person name="Li Z."/>
            <person name="Zhang M."/>
        </authorList>
    </citation>
    <scope>NUCLEOTIDE SEQUENCE</scope>
    <source>
        <strain evidence="10">PHS-Z3</strain>
    </source>
</reference>
<feature type="binding site" evidence="8">
    <location>
        <position position="96"/>
    </location>
    <ligand>
        <name>ATP</name>
        <dbReference type="ChEBI" id="CHEBI:30616"/>
    </ligand>
</feature>
<feature type="binding site" evidence="8">
    <location>
        <position position="266"/>
    </location>
    <ligand>
        <name>ATP</name>
        <dbReference type="ChEBI" id="CHEBI:30616"/>
    </ligand>
</feature>
<feature type="region of interest" description="Disordered" evidence="9">
    <location>
        <begin position="471"/>
        <end position="491"/>
    </location>
</feature>
<dbReference type="PANTHER" id="PTHR32057:SF14">
    <property type="entry name" value="PROTEIN ADENYLYLTRANSFERASE SELO, MITOCHONDRIAL"/>
    <property type="match status" value="1"/>
</dbReference>
<evidence type="ECO:0000256" key="3">
    <source>
        <dbReference type="ARBA" id="ARBA00022695"/>
    </source>
</evidence>
<comment type="function">
    <text evidence="8">Nucleotidyltransferase involved in the post-translational modification of proteins. It can catalyze the addition of adenosine monophosphate (AMP) or uridine monophosphate (UMP) to a protein, resulting in modifications known as AMPylation and UMPylation.</text>
</comment>
<feature type="binding site" evidence="8">
    <location>
        <position position="94"/>
    </location>
    <ligand>
        <name>ATP</name>
        <dbReference type="ChEBI" id="CHEBI:30616"/>
    </ligand>
</feature>
<feature type="binding site" evidence="8">
    <location>
        <position position="180"/>
    </location>
    <ligand>
        <name>ATP</name>
        <dbReference type="ChEBI" id="CHEBI:30616"/>
    </ligand>
</feature>
<feature type="binding site" evidence="8">
    <location>
        <position position="97"/>
    </location>
    <ligand>
        <name>ATP</name>
        <dbReference type="ChEBI" id="CHEBI:30616"/>
    </ligand>
</feature>
<comment type="catalytic activity">
    <reaction evidence="8">
        <text>L-histidyl-[protein] + UTP = N(tele)-(5'-uridylyl)-L-histidyl-[protein] + diphosphate</text>
        <dbReference type="Rhea" id="RHEA:83891"/>
        <dbReference type="Rhea" id="RHEA-COMP:9745"/>
        <dbReference type="Rhea" id="RHEA-COMP:20239"/>
        <dbReference type="ChEBI" id="CHEBI:29979"/>
        <dbReference type="ChEBI" id="CHEBI:33019"/>
        <dbReference type="ChEBI" id="CHEBI:46398"/>
        <dbReference type="ChEBI" id="CHEBI:233474"/>
    </reaction>
</comment>
<dbReference type="Proteomes" id="UP001057877">
    <property type="component" value="Chromosome"/>
</dbReference>
<accession>A0ABY5SH37</accession>
<comment type="catalytic activity">
    <reaction evidence="8">
        <text>L-seryl-[protein] + ATP = 3-O-(5'-adenylyl)-L-seryl-[protein] + diphosphate</text>
        <dbReference type="Rhea" id="RHEA:58120"/>
        <dbReference type="Rhea" id="RHEA-COMP:9863"/>
        <dbReference type="Rhea" id="RHEA-COMP:15073"/>
        <dbReference type="ChEBI" id="CHEBI:29999"/>
        <dbReference type="ChEBI" id="CHEBI:30616"/>
        <dbReference type="ChEBI" id="CHEBI:33019"/>
        <dbReference type="ChEBI" id="CHEBI:142516"/>
        <dbReference type="EC" id="2.7.7.108"/>
    </reaction>
</comment>
<organism evidence="10 11">
    <name type="scientific">Paenibacillus spongiae</name>
    <dbReference type="NCBI Taxonomy" id="2909671"/>
    <lineage>
        <taxon>Bacteria</taxon>
        <taxon>Bacillati</taxon>
        <taxon>Bacillota</taxon>
        <taxon>Bacilli</taxon>
        <taxon>Bacillales</taxon>
        <taxon>Paenibacillaceae</taxon>
        <taxon>Paenibacillus</taxon>
    </lineage>
</organism>
<dbReference type="HAMAP" id="MF_00692">
    <property type="entry name" value="SelO"/>
    <property type="match status" value="1"/>
</dbReference>
<evidence type="ECO:0000256" key="1">
    <source>
        <dbReference type="ARBA" id="ARBA00009747"/>
    </source>
</evidence>
<dbReference type="PANTHER" id="PTHR32057">
    <property type="entry name" value="PROTEIN ADENYLYLTRANSFERASE SELO, MITOCHONDRIAL"/>
    <property type="match status" value="1"/>
</dbReference>
<protein>
    <recommendedName>
        <fullName evidence="8">Protein nucleotidyltransferase YdiU</fullName>
        <ecNumber evidence="8">2.7.7.-</ecNumber>
    </recommendedName>
    <alternativeName>
        <fullName evidence="8">Protein adenylyltransferase YdiU</fullName>
        <ecNumber evidence="8">2.7.7.108</ecNumber>
    </alternativeName>
    <alternativeName>
        <fullName evidence="8">Protein uridylyltransferase YdiU</fullName>
        <ecNumber evidence="8">2.7.7.-</ecNumber>
    </alternativeName>
</protein>
<dbReference type="InterPro" id="IPR003846">
    <property type="entry name" value="SelO"/>
</dbReference>
<keyword evidence="7 8" id="KW-0460">Magnesium</keyword>
<feature type="binding site" evidence="8">
    <location>
        <position position="129"/>
    </location>
    <ligand>
        <name>ATP</name>
        <dbReference type="ChEBI" id="CHEBI:30616"/>
    </ligand>
</feature>
<feature type="binding site" evidence="8">
    <location>
        <position position="257"/>
    </location>
    <ligand>
        <name>Mg(2+)</name>
        <dbReference type="ChEBI" id="CHEBI:18420"/>
    </ligand>
</feature>
<proteinExistence type="inferred from homology"/>
<evidence type="ECO:0000256" key="6">
    <source>
        <dbReference type="ARBA" id="ARBA00022840"/>
    </source>
</evidence>
<name>A0ABY5SH37_9BACL</name>
<feature type="binding site" evidence="8">
    <location>
        <position position="266"/>
    </location>
    <ligand>
        <name>Mg(2+)</name>
        <dbReference type="ChEBI" id="CHEBI:18420"/>
    </ligand>
</feature>
<feature type="binding site" evidence="8">
    <location>
        <position position="117"/>
    </location>
    <ligand>
        <name>ATP</name>
        <dbReference type="ChEBI" id="CHEBI:30616"/>
    </ligand>
</feature>
<keyword evidence="6 8" id="KW-0067">ATP-binding</keyword>
<comment type="catalytic activity">
    <reaction evidence="8">
        <text>L-tyrosyl-[protein] + UTP = O-(5'-uridylyl)-L-tyrosyl-[protein] + diphosphate</text>
        <dbReference type="Rhea" id="RHEA:83887"/>
        <dbReference type="Rhea" id="RHEA-COMP:10136"/>
        <dbReference type="Rhea" id="RHEA-COMP:20238"/>
        <dbReference type="ChEBI" id="CHEBI:33019"/>
        <dbReference type="ChEBI" id="CHEBI:46398"/>
        <dbReference type="ChEBI" id="CHEBI:46858"/>
        <dbReference type="ChEBI" id="CHEBI:90602"/>
    </reaction>
</comment>
<comment type="catalytic activity">
    <reaction evidence="8">
        <text>L-threonyl-[protein] + ATP = 3-O-(5'-adenylyl)-L-threonyl-[protein] + diphosphate</text>
        <dbReference type="Rhea" id="RHEA:54292"/>
        <dbReference type="Rhea" id="RHEA-COMP:11060"/>
        <dbReference type="Rhea" id="RHEA-COMP:13847"/>
        <dbReference type="ChEBI" id="CHEBI:30013"/>
        <dbReference type="ChEBI" id="CHEBI:30616"/>
        <dbReference type="ChEBI" id="CHEBI:33019"/>
        <dbReference type="ChEBI" id="CHEBI:138113"/>
        <dbReference type="EC" id="2.7.7.108"/>
    </reaction>
</comment>
<keyword evidence="5 8" id="KW-0547">Nucleotide-binding</keyword>
<comment type="cofactor">
    <cofactor evidence="8">
        <name>Mg(2+)</name>
        <dbReference type="ChEBI" id="CHEBI:18420"/>
    </cofactor>
    <cofactor evidence="8">
        <name>Mn(2+)</name>
        <dbReference type="ChEBI" id="CHEBI:29035"/>
    </cofactor>
</comment>
<dbReference type="RefSeq" id="WP_258389349.1">
    <property type="nucleotide sequence ID" value="NZ_CP091430.1"/>
</dbReference>
<gene>
    <name evidence="8" type="primary">ydiU</name>
    <name evidence="8" type="synonym">selO</name>
    <name evidence="10" type="ORF">L1F29_16255</name>
</gene>
<evidence type="ECO:0000313" key="10">
    <source>
        <dbReference type="EMBL" id="UVI33296.1"/>
    </source>
</evidence>
<feature type="binding site" evidence="8">
    <location>
        <position position="187"/>
    </location>
    <ligand>
        <name>ATP</name>
        <dbReference type="ChEBI" id="CHEBI:30616"/>
    </ligand>
</feature>
<keyword evidence="4 8" id="KW-0479">Metal-binding</keyword>
<comment type="catalytic activity">
    <reaction evidence="8">
        <text>L-seryl-[protein] + UTP = O-(5'-uridylyl)-L-seryl-[protein] + diphosphate</text>
        <dbReference type="Rhea" id="RHEA:64604"/>
        <dbReference type="Rhea" id="RHEA-COMP:9863"/>
        <dbReference type="Rhea" id="RHEA-COMP:16635"/>
        <dbReference type="ChEBI" id="CHEBI:29999"/>
        <dbReference type="ChEBI" id="CHEBI:33019"/>
        <dbReference type="ChEBI" id="CHEBI:46398"/>
        <dbReference type="ChEBI" id="CHEBI:156051"/>
    </reaction>
</comment>
<dbReference type="NCBIfam" id="NF000658">
    <property type="entry name" value="PRK00029.1"/>
    <property type="match status" value="1"/>
</dbReference>
<evidence type="ECO:0000256" key="9">
    <source>
        <dbReference type="SAM" id="MobiDB-lite"/>
    </source>
</evidence>
<comment type="catalytic activity">
    <reaction evidence="8">
        <text>L-tyrosyl-[protein] + ATP = O-(5'-adenylyl)-L-tyrosyl-[protein] + diphosphate</text>
        <dbReference type="Rhea" id="RHEA:54288"/>
        <dbReference type="Rhea" id="RHEA-COMP:10136"/>
        <dbReference type="Rhea" id="RHEA-COMP:13846"/>
        <dbReference type="ChEBI" id="CHEBI:30616"/>
        <dbReference type="ChEBI" id="CHEBI:33019"/>
        <dbReference type="ChEBI" id="CHEBI:46858"/>
        <dbReference type="ChEBI" id="CHEBI:83624"/>
        <dbReference type="EC" id="2.7.7.108"/>
    </reaction>
</comment>
<evidence type="ECO:0000256" key="7">
    <source>
        <dbReference type="ARBA" id="ARBA00022842"/>
    </source>
</evidence>
<keyword evidence="3 8" id="KW-0548">Nucleotidyltransferase</keyword>
<keyword evidence="2 8" id="KW-0808">Transferase</keyword>
<feature type="active site" description="Proton acceptor" evidence="8">
    <location>
        <position position="256"/>
    </location>
</feature>
<dbReference type="EC" id="2.7.7.108" evidence="8"/>
<evidence type="ECO:0000256" key="5">
    <source>
        <dbReference type="ARBA" id="ARBA00022741"/>
    </source>
</evidence>
<evidence type="ECO:0000313" key="11">
    <source>
        <dbReference type="Proteomes" id="UP001057877"/>
    </source>
</evidence>
<dbReference type="Pfam" id="PF02696">
    <property type="entry name" value="SelO"/>
    <property type="match status" value="1"/>
</dbReference>
<dbReference type="EC" id="2.7.7.-" evidence="8"/>
<feature type="binding site" evidence="8">
    <location>
        <position position="130"/>
    </location>
    <ligand>
        <name>ATP</name>
        <dbReference type="ChEBI" id="CHEBI:30616"/>
    </ligand>
</feature>
<sequence>MTEDKALSEAGWNFDNSYARLPVAFFTRQNPTPVSSPKLIILNGPLAASLGLNAQALQSGDGAAVFAGNQVPVGAEPLAQAYAGHQFGHFNMLGDGRALLLGEQITPSGERVDVQLKGSGATPYSRRGDGRAALGPMLREYIISEAMQALGIATTRSLAVVTTGDSIIRETELPGAVLTRVAASHLRVGTFQYAANWGGGKELRTLADYALQRHFPEADTDGNPYLTLLREVIKRQAGLIAKWQLVGFIHGVMNTDNMAISGETIDYGPCAFMDAFDPATVFSSIDVQGRYAYGNQPHIAAWNLARFAETLLPLLDDNEEQAVKLAEDAMSDFSELYHQHWLNGMRAKLGIFNEEAEDEALIVDLLRMMQKSRADYTNTFRALTFDKPEETVLYGTEEFTSWHELWEGRLGRQQEDKASSHQLMRSSNPALIPRNHRVEEALDAAVKQGDYSVMNQLLAVLSKPYAHTPDQLDYADPPAPATRPYRTFCGT</sequence>
<keyword evidence="8" id="KW-0464">Manganese</keyword>
<dbReference type="EMBL" id="CP091430">
    <property type="protein sequence ID" value="UVI33296.1"/>
    <property type="molecule type" value="Genomic_DNA"/>
</dbReference>
<comment type="similarity">
    <text evidence="1 8">Belongs to the SELO family.</text>
</comment>
<evidence type="ECO:0000256" key="4">
    <source>
        <dbReference type="ARBA" id="ARBA00022723"/>
    </source>
</evidence>
<evidence type="ECO:0000256" key="2">
    <source>
        <dbReference type="ARBA" id="ARBA00022679"/>
    </source>
</evidence>